<evidence type="ECO:0000256" key="1">
    <source>
        <dbReference type="SAM" id="MobiDB-lite"/>
    </source>
</evidence>
<protein>
    <submittedName>
        <fullName evidence="2">Uncharacterized protein</fullName>
    </submittedName>
</protein>
<reference evidence="2 3" key="2">
    <citation type="journal article" date="2018" name="Annu Rev Anim Biosci">
        <title>Bat Biology, Genomes, and the Bat1K Project: To Generate Chromosome-Level Genomes for All Living Bat Species.</title>
        <authorList>
            <person name="Teeling E.C."/>
            <person name="Vernes S.C."/>
            <person name="Davalos L.M."/>
            <person name="Ray D.A."/>
            <person name="Gilbert M.T.P."/>
            <person name="Myers E."/>
        </authorList>
    </citation>
    <scope>NUCLEOTIDE SEQUENCE</scope>
</reference>
<evidence type="ECO:0000313" key="2">
    <source>
        <dbReference type="Ensembl" id="ENSRFEP00010016639.1"/>
    </source>
</evidence>
<feature type="compositionally biased region" description="Pro residues" evidence="1">
    <location>
        <begin position="55"/>
        <end position="64"/>
    </location>
</feature>
<feature type="region of interest" description="Disordered" evidence="1">
    <location>
        <begin position="48"/>
        <end position="136"/>
    </location>
</feature>
<reference evidence="3" key="3">
    <citation type="submission" date="2018-12" db="EMBL/GenBank/DDBJ databases">
        <title>G10K-VGP greater horseshoe bat female genome, primary haplotype.</title>
        <authorList>
            <person name="Teeling E."/>
            <person name="Myers G."/>
            <person name="Vernes S."/>
            <person name="Pippel M."/>
            <person name="Winkler S."/>
            <person name="Fedrigo O."/>
            <person name="Rhie A."/>
            <person name="Koren S."/>
            <person name="Phillippy A."/>
            <person name="Lewin H."/>
            <person name="Damas J."/>
            <person name="Howe K."/>
            <person name="Mountcastle J."/>
            <person name="Jarvis E.D."/>
        </authorList>
    </citation>
    <scope>NUCLEOTIDE SEQUENCE [LARGE SCALE GENOMIC DNA]</scope>
</reference>
<dbReference type="GeneTree" id="ENSGT01080000257483"/>
<name>A0A671ETA2_RHIFE</name>
<dbReference type="AlphaFoldDB" id="A0A671ETA2"/>
<dbReference type="Ensembl" id="ENSRFET00010018153.1">
    <property type="protein sequence ID" value="ENSRFEP00010016639.1"/>
    <property type="gene ID" value="ENSRFEG00010011298.1"/>
</dbReference>
<dbReference type="InParanoid" id="A0A671ETA2"/>
<feature type="region of interest" description="Disordered" evidence="1">
    <location>
        <begin position="1"/>
        <end position="36"/>
    </location>
</feature>
<accession>A0A671ETA2</accession>
<dbReference type="Proteomes" id="UP000472240">
    <property type="component" value="Chromosome 11"/>
</dbReference>
<reference evidence="2" key="4">
    <citation type="submission" date="2025-08" db="UniProtKB">
        <authorList>
            <consortium name="Ensembl"/>
        </authorList>
    </citation>
    <scope>IDENTIFICATION</scope>
</reference>
<reference evidence="2 3" key="1">
    <citation type="journal article" date="2015" name="Annu Rev Anim Biosci">
        <title>The Genome 10K Project: a way forward.</title>
        <authorList>
            <person name="Koepfli K.P."/>
            <person name="Paten B."/>
            <person name="O'Brien S.J."/>
            <person name="Koepfli K.P."/>
            <person name="Paten B."/>
            <person name="Antunes A."/>
            <person name="Belov K."/>
            <person name="Bustamante C."/>
            <person name="Castoe T.A."/>
            <person name="Clawson H."/>
            <person name="Crawford A.J."/>
            <person name="Diekhans M."/>
            <person name="Distel D."/>
            <person name="Durbin R."/>
            <person name="Earl D."/>
            <person name="Fujita M.K."/>
            <person name="Gamble T."/>
            <person name="Georges A."/>
            <person name="Gemmell N."/>
            <person name="Gilbert M.T."/>
            <person name="Graves J.M."/>
            <person name="Green R.E."/>
            <person name="Hickey G."/>
            <person name="Jarvis E.D."/>
            <person name="Johnson W."/>
            <person name="Komissarov A."/>
            <person name="Korf I."/>
            <person name="Kuhn R."/>
            <person name="Larkin D.M."/>
            <person name="Lewin H."/>
            <person name="Lopez J.V."/>
            <person name="Ma J."/>
            <person name="Marques-Bonet T."/>
            <person name="Miller W."/>
            <person name="Murphy R."/>
            <person name="Pevzner P."/>
            <person name="Shapiro B."/>
            <person name="Steiner C."/>
            <person name="Tamazian G."/>
            <person name="Venkatesh B."/>
            <person name="Wang J."/>
            <person name="Wayne R."/>
            <person name="Wiley E."/>
            <person name="Yang H."/>
            <person name="Zhang G."/>
            <person name="Haussler D."/>
            <person name="Ryder O."/>
            <person name="O'Brien S.J."/>
        </authorList>
    </citation>
    <scope>NUCLEOTIDE SEQUENCE</scope>
</reference>
<reference evidence="2" key="5">
    <citation type="submission" date="2025-09" db="UniProtKB">
        <authorList>
            <consortium name="Ensembl"/>
        </authorList>
    </citation>
    <scope>IDENTIFICATION</scope>
</reference>
<keyword evidence="3" id="KW-1185">Reference proteome</keyword>
<sequence>SSWAFLPHVLPPPSRGSNWGPWWSRGSHSRTQSNPRRCLRLPCSSAPLLSSLPLSLPPSTPPPGWRARGWDMPITGCASPAASTGRSSPWEPGVWVPGDAAGPQGGRGVEDPTDPSSPMGILNPTIPIHLQPPKMN</sequence>
<organism evidence="2 3">
    <name type="scientific">Rhinolophus ferrumequinum</name>
    <name type="common">Greater horseshoe bat</name>
    <dbReference type="NCBI Taxonomy" id="59479"/>
    <lineage>
        <taxon>Eukaryota</taxon>
        <taxon>Metazoa</taxon>
        <taxon>Chordata</taxon>
        <taxon>Craniata</taxon>
        <taxon>Vertebrata</taxon>
        <taxon>Euteleostomi</taxon>
        <taxon>Mammalia</taxon>
        <taxon>Eutheria</taxon>
        <taxon>Laurasiatheria</taxon>
        <taxon>Chiroptera</taxon>
        <taxon>Yinpterochiroptera</taxon>
        <taxon>Rhinolophoidea</taxon>
        <taxon>Rhinolophidae</taxon>
        <taxon>Rhinolophinae</taxon>
        <taxon>Rhinolophus</taxon>
    </lineage>
</organism>
<evidence type="ECO:0000313" key="3">
    <source>
        <dbReference type="Proteomes" id="UP000472240"/>
    </source>
</evidence>
<proteinExistence type="predicted"/>